<dbReference type="RefSeq" id="WP_189475186.1">
    <property type="nucleotide sequence ID" value="NZ_BMYM01000001.1"/>
</dbReference>
<feature type="transmembrane region" description="Helical" evidence="4">
    <location>
        <begin position="71"/>
        <end position="89"/>
    </location>
</feature>
<dbReference type="GO" id="GO:0022857">
    <property type="term" value="F:transmembrane transporter activity"/>
    <property type="evidence" value="ECO:0007669"/>
    <property type="project" value="InterPro"/>
</dbReference>
<evidence type="ECO:0000256" key="4">
    <source>
        <dbReference type="SAM" id="Phobius"/>
    </source>
</evidence>
<evidence type="ECO:0000313" key="6">
    <source>
        <dbReference type="EMBL" id="GHD28075.1"/>
    </source>
</evidence>
<dbReference type="PROSITE" id="PS50850">
    <property type="entry name" value="MFS"/>
    <property type="match status" value="1"/>
</dbReference>
<keyword evidence="1 4" id="KW-0812">Transmembrane</keyword>
<dbReference type="Proteomes" id="UP000644693">
    <property type="component" value="Unassembled WGS sequence"/>
</dbReference>
<feature type="transmembrane region" description="Helical" evidence="4">
    <location>
        <begin position="7"/>
        <end position="31"/>
    </location>
</feature>
<evidence type="ECO:0000256" key="3">
    <source>
        <dbReference type="ARBA" id="ARBA00023136"/>
    </source>
</evidence>
<dbReference type="Gene3D" id="1.20.1250.20">
    <property type="entry name" value="MFS general substrate transporter like domains"/>
    <property type="match status" value="2"/>
</dbReference>
<dbReference type="InterPro" id="IPR036259">
    <property type="entry name" value="MFS_trans_sf"/>
</dbReference>
<gene>
    <name evidence="6" type="ORF">GCM10007053_07090</name>
</gene>
<protein>
    <submittedName>
        <fullName evidence="6">MFS transporter</fullName>
    </submittedName>
</protein>
<dbReference type="AlphaFoldDB" id="A0A919CIT9"/>
<dbReference type="InterPro" id="IPR011701">
    <property type="entry name" value="MFS"/>
</dbReference>
<keyword evidence="7" id="KW-1185">Reference proteome</keyword>
<feature type="domain" description="Major facilitator superfamily (MFS) profile" evidence="5">
    <location>
        <begin position="8"/>
        <end position="401"/>
    </location>
</feature>
<evidence type="ECO:0000256" key="1">
    <source>
        <dbReference type="ARBA" id="ARBA00022692"/>
    </source>
</evidence>
<dbReference type="Pfam" id="PF07690">
    <property type="entry name" value="MFS_1"/>
    <property type="match status" value="1"/>
</dbReference>
<feature type="transmembrane region" description="Helical" evidence="4">
    <location>
        <begin position="134"/>
        <end position="156"/>
    </location>
</feature>
<dbReference type="InterPro" id="IPR050327">
    <property type="entry name" value="Proton-linked_MCT"/>
</dbReference>
<evidence type="ECO:0000259" key="5">
    <source>
        <dbReference type="PROSITE" id="PS50850"/>
    </source>
</evidence>
<name>A0A919CIT9_9GAMM</name>
<feature type="transmembrane region" description="Helical" evidence="4">
    <location>
        <begin position="256"/>
        <end position="275"/>
    </location>
</feature>
<dbReference type="SUPFAM" id="SSF103473">
    <property type="entry name" value="MFS general substrate transporter"/>
    <property type="match status" value="1"/>
</dbReference>
<feature type="transmembrane region" description="Helical" evidence="4">
    <location>
        <begin position="222"/>
        <end position="244"/>
    </location>
</feature>
<proteinExistence type="predicted"/>
<organism evidence="6 7">
    <name type="scientific">Parahalioglobus pacificus</name>
    <dbReference type="NCBI Taxonomy" id="930806"/>
    <lineage>
        <taxon>Bacteria</taxon>
        <taxon>Pseudomonadati</taxon>
        <taxon>Pseudomonadota</taxon>
        <taxon>Gammaproteobacteria</taxon>
        <taxon>Cellvibrionales</taxon>
        <taxon>Halieaceae</taxon>
        <taxon>Parahalioglobus</taxon>
    </lineage>
</organism>
<dbReference type="EMBL" id="BMYM01000001">
    <property type="protein sequence ID" value="GHD28075.1"/>
    <property type="molecule type" value="Genomic_DNA"/>
</dbReference>
<dbReference type="PANTHER" id="PTHR11360:SF284">
    <property type="entry name" value="EG:103B4.3 PROTEIN-RELATED"/>
    <property type="match status" value="1"/>
</dbReference>
<evidence type="ECO:0000313" key="7">
    <source>
        <dbReference type="Proteomes" id="UP000644693"/>
    </source>
</evidence>
<keyword evidence="2 4" id="KW-1133">Transmembrane helix</keyword>
<feature type="transmembrane region" description="Helical" evidence="4">
    <location>
        <begin position="310"/>
        <end position="333"/>
    </location>
</feature>
<dbReference type="InterPro" id="IPR020846">
    <property type="entry name" value="MFS_dom"/>
</dbReference>
<feature type="transmembrane region" description="Helical" evidence="4">
    <location>
        <begin position="95"/>
        <end position="122"/>
    </location>
</feature>
<feature type="transmembrane region" description="Helical" evidence="4">
    <location>
        <begin position="43"/>
        <end position="64"/>
    </location>
</feature>
<reference evidence="6" key="2">
    <citation type="submission" date="2020-09" db="EMBL/GenBank/DDBJ databases">
        <authorList>
            <person name="Sun Q."/>
            <person name="Kim S."/>
        </authorList>
    </citation>
    <scope>NUCLEOTIDE SEQUENCE</scope>
    <source>
        <strain evidence="6">KCTC 23430</strain>
    </source>
</reference>
<feature type="transmembrane region" description="Helical" evidence="4">
    <location>
        <begin position="376"/>
        <end position="397"/>
    </location>
</feature>
<feature type="transmembrane region" description="Helical" evidence="4">
    <location>
        <begin position="287"/>
        <end position="304"/>
    </location>
</feature>
<evidence type="ECO:0000256" key="2">
    <source>
        <dbReference type="ARBA" id="ARBA00022989"/>
    </source>
</evidence>
<feature type="transmembrane region" description="Helical" evidence="4">
    <location>
        <begin position="345"/>
        <end position="364"/>
    </location>
</feature>
<dbReference type="PANTHER" id="PTHR11360">
    <property type="entry name" value="MONOCARBOXYLATE TRANSPORTER"/>
    <property type="match status" value="1"/>
</dbReference>
<accession>A0A919CIT9</accession>
<sequence>MYYGWRVVAGAFIAQFFVVGFFTYSITLLVGPVRETFGVSLEQVMYSMTAATLVGLVLQPLAGVMVDRYSVRWIMVGGGLVYGAGLLLLSQVQSILAYIVVFGITLSTANCFAGTVSASAVITRWFTASRGRALGITAIGTSVGGIAVPALISAWLTQGDWRLAVENFGLAILLVMVPGMALLVRGYPSDVGLEPEPAGDLQAPAGNSRVWQLGDIVRSGQFWLMGSCMGLLFAAYSAVLVNLTPYATLQNLSAEQGASLIMAVAIGGFAGKILFGVMADKLPLRSGLWIAQALIVIAFVGLYLTPEYQALLGICVVMGVATGGMLPVWGAIMASLFGVASYGRAMGLMGPVITLFIMPTYPLVGRLFDATGSYHSSLMVTASMVVVSGLLLTAVSLQQAQSTSQESAV</sequence>
<reference evidence="6" key="1">
    <citation type="journal article" date="2014" name="Int. J. Syst. Evol. Microbiol.">
        <title>Complete genome sequence of Corynebacterium casei LMG S-19264T (=DSM 44701T), isolated from a smear-ripened cheese.</title>
        <authorList>
            <consortium name="US DOE Joint Genome Institute (JGI-PGF)"/>
            <person name="Walter F."/>
            <person name="Albersmeier A."/>
            <person name="Kalinowski J."/>
            <person name="Ruckert C."/>
        </authorList>
    </citation>
    <scope>NUCLEOTIDE SEQUENCE</scope>
    <source>
        <strain evidence="6">KCTC 23430</strain>
    </source>
</reference>
<keyword evidence="3 4" id="KW-0472">Membrane</keyword>
<comment type="caution">
    <text evidence="6">The sequence shown here is derived from an EMBL/GenBank/DDBJ whole genome shotgun (WGS) entry which is preliminary data.</text>
</comment>